<feature type="coiled-coil region" evidence="1">
    <location>
        <begin position="164"/>
        <end position="212"/>
    </location>
</feature>
<evidence type="ECO:0000256" key="2">
    <source>
        <dbReference type="SAM" id="MobiDB-lite"/>
    </source>
</evidence>
<comment type="caution">
    <text evidence="4">The sequence shown here is derived from an EMBL/GenBank/DDBJ whole genome shotgun (WGS) entry which is preliminary data.</text>
</comment>
<protein>
    <recommendedName>
        <fullName evidence="3">Transposase (putative) gypsy type domain-containing protein</fullName>
    </recommendedName>
</protein>
<sequence length="324" mass="37022">MGQRSKQCKNRAPGTKERTERKKISGWERSKLSAQDKKMLKKMGLLIRSYDEARGQEFSPSSIRFRVIFVDFLIRGLSLPVQEFLRGLLFIYGIQLHQLTPNSLIHISIFITLCECFLGIQPHWGLWKRIFYLRHNNSRNTIYNVGGVCICVRPDDSYFDVKFADSVQEALHRSEERANDLEAKLKASEEARKKAEKDAASVEDLRQRLQVAVDALSDREAKQVERKMGEHYTLSQESDDRLLDALDILELNCDLARKCLTWTIALVAATGQEVNWVKAAAPQDLNANKWKDFVKGAKLYSKKLISFLDPKSLASATNAKTEVK</sequence>
<reference evidence="4" key="1">
    <citation type="submission" date="2023-07" db="EMBL/GenBank/DDBJ databases">
        <title>A chromosome-level genome assembly of Lolium multiflorum.</title>
        <authorList>
            <person name="Chen Y."/>
            <person name="Copetti D."/>
            <person name="Kolliker R."/>
            <person name="Studer B."/>
        </authorList>
    </citation>
    <scope>NUCLEOTIDE SEQUENCE</scope>
    <source>
        <strain evidence="4">02402/16</strain>
        <tissue evidence="4">Leaf</tissue>
    </source>
</reference>
<dbReference type="InterPro" id="IPR007321">
    <property type="entry name" value="Transposase_28"/>
</dbReference>
<name>A0AAD8R0R7_LOLMU</name>
<feature type="domain" description="Transposase (putative) gypsy type" evidence="3">
    <location>
        <begin position="67"/>
        <end position="134"/>
    </location>
</feature>
<dbReference type="AlphaFoldDB" id="A0AAD8R0R7"/>
<evidence type="ECO:0000313" key="5">
    <source>
        <dbReference type="Proteomes" id="UP001231189"/>
    </source>
</evidence>
<evidence type="ECO:0000259" key="3">
    <source>
        <dbReference type="Pfam" id="PF04195"/>
    </source>
</evidence>
<evidence type="ECO:0000313" key="4">
    <source>
        <dbReference type="EMBL" id="KAK1612256.1"/>
    </source>
</evidence>
<dbReference type="Pfam" id="PF04195">
    <property type="entry name" value="Transposase_28"/>
    <property type="match status" value="1"/>
</dbReference>
<gene>
    <name evidence="4" type="ORF">QYE76_035929</name>
</gene>
<accession>A0AAD8R0R7</accession>
<dbReference type="Proteomes" id="UP001231189">
    <property type="component" value="Unassembled WGS sequence"/>
</dbReference>
<proteinExistence type="predicted"/>
<dbReference type="EMBL" id="JAUUTY010000007">
    <property type="protein sequence ID" value="KAK1612256.1"/>
    <property type="molecule type" value="Genomic_DNA"/>
</dbReference>
<feature type="compositionally biased region" description="Basic and acidic residues" evidence="2">
    <location>
        <begin position="14"/>
        <end position="25"/>
    </location>
</feature>
<keyword evidence="5" id="KW-1185">Reference proteome</keyword>
<feature type="region of interest" description="Disordered" evidence="2">
    <location>
        <begin position="1"/>
        <end position="25"/>
    </location>
</feature>
<dbReference type="PANTHER" id="PTHR33026:SF7">
    <property type="entry name" value="OS03G0100275 PROTEIN"/>
    <property type="match status" value="1"/>
</dbReference>
<keyword evidence="1" id="KW-0175">Coiled coil</keyword>
<organism evidence="4 5">
    <name type="scientific">Lolium multiflorum</name>
    <name type="common">Italian ryegrass</name>
    <name type="synonym">Lolium perenne subsp. multiflorum</name>
    <dbReference type="NCBI Taxonomy" id="4521"/>
    <lineage>
        <taxon>Eukaryota</taxon>
        <taxon>Viridiplantae</taxon>
        <taxon>Streptophyta</taxon>
        <taxon>Embryophyta</taxon>
        <taxon>Tracheophyta</taxon>
        <taxon>Spermatophyta</taxon>
        <taxon>Magnoliopsida</taxon>
        <taxon>Liliopsida</taxon>
        <taxon>Poales</taxon>
        <taxon>Poaceae</taxon>
        <taxon>BOP clade</taxon>
        <taxon>Pooideae</taxon>
        <taxon>Poodae</taxon>
        <taxon>Poeae</taxon>
        <taxon>Poeae Chloroplast Group 2 (Poeae type)</taxon>
        <taxon>Loliodinae</taxon>
        <taxon>Loliinae</taxon>
        <taxon>Lolium</taxon>
    </lineage>
</organism>
<dbReference type="PANTHER" id="PTHR33026">
    <property type="entry name" value="OS06G0360600 PROTEIN"/>
    <property type="match status" value="1"/>
</dbReference>
<evidence type="ECO:0000256" key="1">
    <source>
        <dbReference type="SAM" id="Coils"/>
    </source>
</evidence>